<protein>
    <submittedName>
        <fullName evidence="3">7TM_GPCR_Srx domain-containing protein</fullName>
    </submittedName>
</protein>
<keyword evidence="1" id="KW-0812">Transmembrane</keyword>
<dbReference type="AlphaFoldDB" id="A0A1I8B794"/>
<reference evidence="3" key="1">
    <citation type="submission" date="2016-11" db="UniProtKB">
        <authorList>
            <consortium name="WormBaseParasite"/>
        </authorList>
    </citation>
    <scope>IDENTIFICATION</scope>
</reference>
<evidence type="ECO:0000256" key="1">
    <source>
        <dbReference type="SAM" id="Phobius"/>
    </source>
</evidence>
<name>A0A1I8B794_MELHA</name>
<feature type="transmembrane region" description="Helical" evidence="1">
    <location>
        <begin position="29"/>
        <end position="50"/>
    </location>
</feature>
<sequence length="57" mass="6486">MDNLVSSHGMGWQILAHSTFYIRTKRQRFLECMLVATASAFIGSITLLLIDDCQSMY</sequence>
<keyword evidence="1" id="KW-0472">Membrane</keyword>
<accession>A0A1I8B794</accession>
<dbReference type="Proteomes" id="UP000095281">
    <property type="component" value="Unplaced"/>
</dbReference>
<keyword evidence="1" id="KW-1133">Transmembrane helix</keyword>
<keyword evidence="2" id="KW-1185">Reference proteome</keyword>
<organism evidence="2 3">
    <name type="scientific">Meloidogyne hapla</name>
    <name type="common">Root-knot nematode worm</name>
    <dbReference type="NCBI Taxonomy" id="6305"/>
    <lineage>
        <taxon>Eukaryota</taxon>
        <taxon>Metazoa</taxon>
        <taxon>Ecdysozoa</taxon>
        <taxon>Nematoda</taxon>
        <taxon>Chromadorea</taxon>
        <taxon>Rhabditida</taxon>
        <taxon>Tylenchina</taxon>
        <taxon>Tylenchomorpha</taxon>
        <taxon>Tylenchoidea</taxon>
        <taxon>Meloidogynidae</taxon>
        <taxon>Meloidogyninae</taxon>
        <taxon>Meloidogyne</taxon>
    </lineage>
</organism>
<evidence type="ECO:0000313" key="2">
    <source>
        <dbReference type="Proteomes" id="UP000095281"/>
    </source>
</evidence>
<evidence type="ECO:0000313" key="3">
    <source>
        <dbReference type="WBParaSite" id="MhA1_Contig1534.frz3.gene17"/>
    </source>
</evidence>
<proteinExistence type="predicted"/>
<dbReference type="WBParaSite" id="MhA1_Contig1534.frz3.gene17">
    <property type="protein sequence ID" value="MhA1_Contig1534.frz3.gene17"/>
    <property type="gene ID" value="MhA1_Contig1534.frz3.gene17"/>
</dbReference>